<dbReference type="VEuPathDB" id="FungiDB:EYZ11_001098"/>
<comment type="caution">
    <text evidence="1">The sequence shown here is derived from an EMBL/GenBank/DDBJ whole genome shotgun (WGS) entry which is preliminary data.</text>
</comment>
<dbReference type="Proteomes" id="UP000308092">
    <property type="component" value="Unassembled WGS sequence"/>
</dbReference>
<organism evidence="1 2">
    <name type="scientific">Aspergillus tanneri</name>
    <dbReference type="NCBI Taxonomy" id="1220188"/>
    <lineage>
        <taxon>Eukaryota</taxon>
        <taxon>Fungi</taxon>
        <taxon>Dikarya</taxon>
        <taxon>Ascomycota</taxon>
        <taxon>Pezizomycotina</taxon>
        <taxon>Eurotiomycetes</taxon>
        <taxon>Eurotiomycetidae</taxon>
        <taxon>Eurotiales</taxon>
        <taxon>Aspergillaceae</taxon>
        <taxon>Aspergillus</taxon>
        <taxon>Aspergillus subgen. Circumdati</taxon>
    </lineage>
</organism>
<protein>
    <submittedName>
        <fullName evidence="1">Uncharacterized protein</fullName>
    </submittedName>
</protein>
<gene>
    <name evidence="1" type="ORF">EYZ11_001098</name>
</gene>
<sequence length="81" mass="8812">MLQAPASATSELHVCSHTGNQTVKALIRDSHNTFMALLTSTEDMSKLAYLKLIVEFLINVEDSLSLGDSTKRLCMALADLS</sequence>
<accession>A0A4V3UQM7</accession>
<evidence type="ECO:0000313" key="2">
    <source>
        <dbReference type="Proteomes" id="UP000308092"/>
    </source>
</evidence>
<keyword evidence="2" id="KW-1185">Reference proteome</keyword>
<dbReference type="AlphaFoldDB" id="A0A4V3UQM7"/>
<dbReference type="EMBL" id="SOSA01000018">
    <property type="protein sequence ID" value="THC99460.1"/>
    <property type="molecule type" value="Genomic_DNA"/>
</dbReference>
<proteinExistence type="predicted"/>
<reference evidence="1 2" key="1">
    <citation type="submission" date="2019-03" db="EMBL/GenBank/DDBJ databases">
        <title>The genome sequence of a newly discovered highly antifungal drug resistant Aspergillus species, Aspergillus tanneri NIH 1004.</title>
        <authorList>
            <person name="Mounaud S."/>
            <person name="Singh I."/>
            <person name="Joardar V."/>
            <person name="Pakala S."/>
            <person name="Pakala S."/>
            <person name="Venepally P."/>
            <person name="Hoover J."/>
            <person name="Nierman W."/>
            <person name="Chung J."/>
            <person name="Losada L."/>
        </authorList>
    </citation>
    <scope>NUCLEOTIDE SEQUENCE [LARGE SCALE GENOMIC DNA]</scope>
    <source>
        <strain evidence="1 2">NIH1004</strain>
    </source>
</reference>
<name>A0A4V3UQM7_9EURO</name>
<evidence type="ECO:0000313" key="1">
    <source>
        <dbReference type="EMBL" id="THC99460.1"/>
    </source>
</evidence>